<dbReference type="SMART" id="SM00355">
    <property type="entry name" value="ZnF_C2H2"/>
    <property type="match status" value="2"/>
</dbReference>
<name>A0A0W0EFF2_CANGB</name>
<dbReference type="PROSITE" id="PS50157">
    <property type="entry name" value="ZINC_FINGER_C2H2_2"/>
    <property type="match status" value="2"/>
</dbReference>
<dbReference type="SUPFAM" id="SSF57667">
    <property type="entry name" value="beta-beta-alpha zinc fingers"/>
    <property type="match status" value="1"/>
</dbReference>
<comment type="caution">
    <text evidence="2">The sequence shown here is derived from an EMBL/GenBank/DDBJ whole genome shotgun (WGS) entry which is preliminary data.</text>
</comment>
<feature type="domain" description="C2H2-type" evidence="1">
    <location>
        <begin position="149"/>
        <end position="179"/>
    </location>
</feature>
<dbReference type="PROSITE" id="PS00028">
    <property type="entry name" value="ZINC_FINGER_C2H2_1"/>
    <property type="match status" value="1"/>
</dbReference>
<dbReference type="InterPro" id="IPR036236">
    <property type="entry name" value="Znf_C2H2_sf"/>
</dbReference>
<dbReference type="AlphaFoldDB" id="A0A0W0EFF2"/>
<dbReference type="VEuPathDB" id="FungiDB:GWK60_B02497"/>
<feature type="domain" description="C2H2-type" evidence="1">
    <location>
        <begin position="120"/>
        <end position="148"/>
    </location>
</feature>
<dbReference type="VEuPathDB" id="FungiDB:B1J91_B02651g"/>
<dbReference type="InterPro" id="IPR013087">
    <property type="entry name" value="Znf_C2H2_type"/>
</dbReference>
<evidence type="ECO:0000313" key="3">
    <source>
        <dbReference type="Proteomes" id="UP000054886"/>
    </source>
</evidence>
<dbReference type="VEuPathDB" id="FungiDB:GVI51_B02541"/>
<protein>
    <submittedName>
        <fullName evidence="2">Transcriptional regulator MET32</fullName>
    </submittedName>
</protein>
<dbReference type="VEuPathDB" id="FungiDB:GW608_B02497"/>
<gene>
    <name evidence="2" type="ORF">AO440_000277</name>
</gene>
<reference evidence="2 3" key="1">
    <citation type="submission" date="2015-10" db="EMBL/GenBank/DDBJ databases">
        <title>Draft genomes sequences of Candida glabrata isolates 1A, 1B, 2A, 2B, 3A and 3B.</title>
        <authorList>
            <person name="Haavelsrud O.E."/>
            <person name="Gaustad P."/>
        </authorList>
    </citation>
    <scope>NUCLEOTIDE SEQUENCE [LARGE SCALE GENOMIC DNA]</scope>
    <source>
        <strain evidence="2">910700640</strain>
    </source>
</reference>
<evidence type="ECO:0000259" key="1">
    <source>
        <dbReference type="PROSITE" id="PS50157"/>
    </source>
</evidence>
<accession>A0A0W0EFF2</accession>
<dbReference type="Gene3D" id="3.30.160.60">
    <property type="entry name" value="Classic Zinc Finger"/>
    <property type="match status" value="1"/>
</dbReference>
<organism evidence="2 3">
    <name type="scientific">Candida glabrata</name>
    <name type="common">Yeast</name>
    <name type="synonym">Torulopsis glabrata</name>
    <dbReference type="NCBI Taxonomy" id="5478"/>
    <lineage>
        <taxon>Eukaryota</taxon>
        <taxon>Fungi</taxon>
        <taxon>Dikarya</taxon>
        <taxon>Ascomycota</taxon>
        <taxon>Saccharomycotina</taxon>
        <taxon>Saccharomycetes</taxon>
        <taxon>Saccharomycetales</taxon>
        <taxon>Saccharomycetaceae</taxon>
        <taxon>Nakaseomyces</taxon>
    </lineage>
</organism>
<dbReference type="Pfam" id="PF00096">
    <property type="entry name" value="zf-C2H2"/>
    <property type="match status" value="2"/>
</dbReference>
<dbReference type="PhylomeDB" id="A0A0W0EFF2"/>
<dbReference type="Proteomes" id="UP000054886">
    <property type="component" value="Unassembled WGS sequence"/>
</dbReference>
<evidence type="ECO:0000313" key="2">
    <source>
        <dbReference type="EMBL" id="KTB03539.1"/>
    </source>
</evidence>
<proteinExistence type="predicted"/>
<dbReference type="EMBL" id="LLZZ01000119">
    <property type="protein sequence ID" value="KTB03539.1"/>
    <property type="molecule type" value="Genomic_DNA"/>
</dbReference>
<dbReference type="VEuPathDB" id="FungiDB:CAGL0B02651g"/>
<sequence length="189" mass="21766">MVRNKLPSVDEDEAFYRLAADAINYVRSPSFQPNAGNTPSLIVHELTLRLTNMNKEVAVPHIKPHLIPMSLDDHVEQIIPSITAQVRREKSGIKTASIEPPNYLYDNGKHTRRRSNQKIYPCNICGISYDKLTDLRKHERASHEPKQENVCMNCGKKFARKDALKRHFDTVLCHVDKRNNQISPRERSK</sequence>